<dbReference type="EMBL" id="JABCLD010002318">
    <property type="protein sequence ID" value="NMU29974.1"/>
    <property type="molecule type" value="Genomic_DNA"/>
</dbReference>
<dbReference type="NCBIfam" id="NF038055">
    <property type="entry name" value="T3SS_SctB_pilot"/>
    <property type="match status" value="1"/>
</dbReference>
<feature type="non-terminal residue" evidence="2">
    <location>
        <position position="1"/>
    </location>
</feature>
<feature type="compositionally biased region" description="Basic and acidic residues" evidence="1">
    <location>
        <begin position="90"/>
        <end position="101"/>
    </location>
</feature>
<evidence type="ECO:0000256" key="1">
    <source>
        <dbReference type="SAM" id="MobiDB-lite"/>
    </source>
</evidence>
<feature type="non-terminal residue" evidence="2">
    <location>
        <position position="101"/>
    </location>
</feature>
<evidence type="ECO:0000313" key="3">
    <source>
        <dbReference type="Proteomes" id="UP000555836"/>
    </source>
</evidence>
<feature type="region of interest" description="Disordered" evidence="1">
    <location>
        <begin position="75"/>
        <end position="101"/>
    </location>
</feature>
<gene>
    <name evidence="2" type="primary">vopD</name>
    <name evidence="2" type="ORF">HKB21_30650</name>
</gene>
<organism evidence="2 3">
    <name type="scientific">Vibrio parahaemolyticus</name>
    <dbReference type="NCBI Taxonomy" id="670"/>
    <lineage>
        <taxon>Bacteria</taxon>
        <taxon>Pseudomonadati</taxon>
        <taxon>Pseudomonadota</taxon>
        <taxon>Gammaproteobacteria</taxon>
        <taxon>Vibrionales</taxon>
        <taxon>Vibrionaceae</taxon>
        <taxon>Vibrio</taxon>
    </lineage>
</organism>
<comment type="caution">
    <text evidence="2">The sequence shown here is derived from an EMBL/GenBank/DDBJ whole genome shotgun (WGS) entry which is preliminary data.</text>
</comment>
<sequence>NVLKTQKAGFDQAEELLNNNSLSKTQQDQVKRAHSLAKDNIADTTAQLTSGGRKFDKLMSSNQAKNAILQALGQMANSASSVEQTKAQARSKDDEVQATRA</sequence>
<protein>
    <submittedName>
        <fullName evidence="2">Type III secretion system translocon subunit VopD</fullName>
    </submittedName>
</protein>
<evidence type="ECO:0000313" key="2">
    <source>
        <dbReference type="EMBL" id="NMU29974.1"/>
    </source>
</evidence>
<dbReference type="Proteomes" id="UP000555836">
    <property type="component" value="Unassembled WGS sequence"/>
</dbReference>
<name>A0A7Y0X9T2_VIBPH</name>
<feature type="compositionally biased region" description="Polar residues" evidence="1">
    <location>
        <begin position="75"/>
        <end position="88"/>
    </location>
</feature>
<accession>A0A7Y0X9T2</accession>
<proteinExistence type="predicted"/>
<dbReference type="Pfam" id="PF05844">
    <property type="entry name" value="YopD"/>
    <property type="match status" value="1"/>
</dbReference>
<dbReference type="AlphaFoldDB" id="A0A7Y0X9T2"/>
<dbReference type="InterPro" id="IPR008898">
    <property type="entry name" value="YopD-like"/>
</dbReference>
<reference evidence="2 3" key="1">
    <citation type="submission" date="2020-04" db="EMBL/GenBank/DDBJ databases">
        <title>Whole-genome sequencing of Vibrio spp. from China reveals different genetic environments of blaCTX-M-14 among diverse lineages.</title>
        <authorList>
            <person name="Zheng Z."/>
            <person name="Ye L."/>
            <person name="Chen S."/>
        </authorList>
    </citation>
    <scope>NUCLEOTIDE SEQUENCE [LARGE SCALE GENOMIC DNA]</scope>
    <source>
        <strain evidence="2 3">Vb0574</strain>
    </source>
</reference>